<dbReference type="GO" id="GO:0090333">
    <property type="term" value="P:regulation of stomatal closure"/>
    <property type="evidence" value="ECO:0007669"/>
    <property type="project" value="InterPro"/>
</dbReference>
<protein>
    <submittedName>
        <fullName evidence="2">Calcium sensing receptor, chloroplastic</fullName>
    </submittedName>
</protein>
<dbReference type="GO" id="GO:0009704">
    <property type="term" value="P:de-etiolation"/>
    <property type="evidence" value="ECO:0007669"/>
    <property type="project" value="InterPro"/>
</dbReference>
<dbReference type="EMBL" id="JANAVB010006795">
    <property type="protein sequence ID" value="KAJ6844082.1"/>
    <property type="molecule type" value="Genomic_DNA"/>
</dbReference>
<keyword evidence="3" id="KW-1185">Reference proteome</keyword>
<dbReference type="Proteomes" id="UP001140949">
    <property type="component" value="Unassembled WGS sequence"/>
</dbReference>
<sequence length="409" mass="43690">MALAFRAIAVNRPSSSPPTTKPTTPNSKSCLQQQQQQRRRIPQLLQLSRTPAAAISLLALFSTPDAYCEAKAISFTKEDIVSSLTKVEDTIDEVGYVSSKALDFTGGVFKVLTDALKPAVDVALPVLQSAGEEALKIASPVVTDASKQAKEALQTAGIDPSPVVSVAKTVADVLQQQTPKVIEGAKPIASATVETITSSDPSVIVVSAGALFLAYLLLPPVWSVISYNFRGYQGNVSPPQALDWISSQNYLLIDIRSEKDKKKAGIPQLPSDAKNKMISVPLEELPSKIKGLVRNVKKVEAEMVALKISYLKRVNKGSKIVIMDSYSDIAKIVAKTLTSLGFKNCWVMAGGFSGGRGWSECRLGTDSYNVSTVEIVSPSRIIPAATRLGTTSSAALRSTRKLLPGSTNN</sequence>
<accession>A0AAX6HT78</accession>
<proteinExistence type="predicted"/>
<dbReference type="CDD" id="cd00158">
    <property type="entry name" value="RHOD"/>
    <property type="match status" value="1"/>
</dbReference>
<evidence type="ECO:0000313" key="2">
    <source>
        <dbReference type="EMBL" id="KAJ6844082.1"/>
    </source>
</evidence>
<reference evidence="2" key="1">
    <citation type="journal article" date="2023" name="GigaByte">
        <title>Genome assembly of the bearded iris, Iris pallida Lam.</title>
        <authorList>
            <person name="Bruccoleri R.E."/>
            <person name="Oakeley E.J."/>
            <person name="Faust A.M.E."/>
            <person name="Altorfer M."/>
            <person name="Dessus-Babus S."/>
            <person name="Burckhardt D."/>
            <person name="Oertli M."/>
            <person name="Naumann U."/>
            <person name="Petersen F."/>
            <person name="Wong J."/>
        </authorList>
    </citation>
    <scope>NUCLEOTIDE SEQUENCE</scope>
    <source>
        <strain evidence="2">GSM-AAB239-AS_SAM_17_03QT</strain>
    </source>
</reference>
<dbReference type="PANTHER" id="PTHR34209">
    <property type="entry name" value="RHODANESE/CELL CYCLE CONTROL PHOSPHATASE SUPERFAMILY PROTEIN"/>
    <property type="match status" value="1"/>
</dbReference>
<dbReference type="Gene3D" id="3.40.250.10">
    <property type="entry name" value="Rhodanese-like domain"/>
    <property type="match status" value="1"/>
</dbReference>
<dbReference type="InterPro" id="IPR001763">
    <property type="entry name" value="Rhodanese-like_dom"/>
</dbReference>
<dbReference type="GO" id="GO:0071277">
    <property type="term" value="P:cellular response to calcium ion"/>
    <property type="evidence" value="ECO:0007669"/>
    <property type="project" value="InterPro"/>
</dbReference>
<dbReference type="Pfam" id="PF00581">
    <property type="entry name" value="Rhodanese"/>
    <property type="match status" value="1"/>
</dbReference>
<dbReference type="AlphaFoldDB" id="A0AAX6HT78"/>
<dbReference type="InterPro" id="IPR044690">
    <property type="entry name" value="CAS_plant"/>
</dbReference>
<gene>
    <name evidence="2" type="ORF">M6B38_294810</name>
</gene>
<dbReference type="SUPFAM" id="SSF52821">
    <property type="entry name" value="Rhodanese/Cell cycle control phosphatase"/>
    <property type="match status" value="1"/>
</dbReference>
<comment type="caution">
    <text evidence="2">The sequence shown here is derived from an EMBL/GenBank/DDBJ whole genome shotgun (WGS) entry which is preliminary data.</text>
</comment>
<dbReference type="PROSITE" id="PS50206">
    <property type="entry name" value="RHODANESE_3"/>
    <property type="match status" value="1"/>
</dbReference>
<name>A0AAX6HT78_IRIPA</name>
<keyword evidence="2" id="KW-0675">Receptor</keyword>
<evidence type="ECO:0000259" key="1">
    <source>
        <dbReference type="PROSITE" id="PS50206"/>
    </source>
</evidence>
<dbReference type="PANTHER" id="PTHR34209:SF1">
    <property type="entry name" value="CALCIUM SENSING RECEPTOR, CHLOROPLASTIC"/>
    <property type="match status" value="1"/>
</dbReference>
<organism evidence="2 3">
    <name type="scientific">Iris pallida</name>
    <name type="common">Sweet iris</name>
    <dbReference type="NCBI Taxonomy" id="29817"/>
    <lineage>
        <taxon>Eukaryota</taxon>
        <taxon>Viridiplantae</taxon>
        <taxon>Streptophyta</taxon>
        <taxon>Embryophyta</taxon>
        <taxon>Tracheophyta</taxon>
        <taxon>Spermatophyta</taxon>
        <taxon>Magnoliopsida</taxon>
        <taxon>Liliopsida</taxon>
        <taxon>Asparagales</taxon>
        <taxon>Iridaceae</taxon>
        <taxon>Iridoideae</taxon>
        <taxon>Irideae</taxon>
        <taxon>Iris</taxon>
    </lineage>
</organism>
<evidence type="ECO:0000313" key="3">
    <source>
        <dbReference type="Proteomes" id="UP001140949"/>
    </source>
</evidence>
<reference evidence="2" key="2">
    <citation type="submission" date="2023-04" db="EMBL/GenBank/DDBJ databases">
        <authorList>
            <person name="Bruccoleri R.E."/>
            <person name="Oakeley E.J."/>
            <person name="Faust A.-M."/>
            <person name="Dessus-Babus S."/>
            <person name="Altorfer M."/>
            <person name="Burckhardt D."/>
            <person name="Oertli M."/>
            <person name="Naumann U."/>
            <person name="Petersen F."/>
            <person name="Wong J."/>
        </authorList>
    </citation>
    <scope>NUCLEOTIDE SEQUENCE</scope>
    <source>
        <strain evidence="2">GSM-AAB239-AS_SAM_17_03QT</strain>
        <tissue evidence="2">Leaf</tissue>
    </source>
</reference>
<feature type="domain" description="Rhodanese" evidence="1">
    <location>
        <begin position="246"/>
        <end position="367"/>
    </location>
</feature>
<dbReference type="InterPro" id="IPR036873">
    <property type="entry name" value="Rhodanese-like_dom_sf"/>
</dbReference>